<dbReference type="GO" id="GO:0006108">
    <property type="term" value="P:malate metabolic process"/>
    <property type="evidence" value="ECO:0007669"/>
    <property type="project" value="Ensembl"/>
</dbReference>
<evidence type="ECO:0000256" key="3">
    <source>
        <dbReference type="ARBA" id="ARBA00022723"/>
    </source>
</evidence>
<dbReference type="Ensembl" id="ENSBTAT00000093601.1">
    <property type="protein sequence ID" value="ENSBTAP00000080060.1"/>
    <property type="gene ID" value="ENSBTAG00000000246.8"/>
</dbReference>
<feature type="active site" description="Proton acceptor" evidence="4">
    <location>
        <position position="208"/>
    </location>
</feature>
<reference evidence="11" key="2">
    <citation type="submission" date="2025-08" db="UniProtKB">
        <authorList>
            <consortium name="Ensembl"/>
        </authorList>
    </citation>
    <scope>IDENTIFICATION</scope>
    <source>
        <strain evidence="11">Hereford</strain>
    </source>
</reference>
<evidence type="ECO:0000313" key="11">
    <source>
        <dbReference type="Ensembl" id="ENSBTAP00000080060.1"/>
    </source>
</evidence>
<dbReference type="CDD" id="cd05312">
    <property type="entry name" value="NAD_bind_1_malic_enz"/>
    <property type="match status" value="1"/>
</dbReference>
<dbReference type="FunFam" id="3.40.50.720:FF:000854">
    <property type="entry name" value="Malic enzyme"/>
    <property type="match status" value="1"/>
</dbReference>
<feature type="region of interest" description="Disordered" evidence="8">
    <location>
        <begin position="524"/>
        <end position="546"/>
    </location>
</feature>
<feature type="binding site" evidence="5">
    <location>
        <position position="443"/>
    </location>
    <ligand>
        <name>(S)-malate</name>
        <dbReference type="ChEBI" id="CHEBI:15589"/>
    </ligand>
</feature>
<dbReference type="Proteomes" id="UP000009136">
    <property type="component" value="Chromosome 29"/>
</dbReference>
<dbReference type="InterPro" id="IPR015884">
    <property type="entry name" value="Malic_enzyme_CS"/>
</dbReference>
<evidence type="ECO:0000259" key="10">
    <source>
        <dbReference type="SMART" id="SM01274"/>
    </source>
</evidence>
<reference evidence="11" key="3">
    <citation type="submission" date="2025-09" db="UniProtKB">
        <authorList>
            <consortium name="Ensembl"/>
        </authorList>
    </citation>
    <scope>IDENTIFICATION</scope>
    <source>
        <strain evidence="11">Hereford</strain>
    </source>
</reference>
<reference evidence="11" key="1">
    <citation type="submission" date="2018-03" db="EMBL/GenBank/DDBJ databases">
        <title>ARS-UCD1.2.</title>
        <authorList>
            <person name="Rosen B.D."/>
            <person name="Bickhart D.M."/>
            <person name="Koren S."/>
            <person name="Schnabel R.D."/>
            <person name="Hall R."/>
            <person name="Zimin A."/>
            <person name="Dreischer C."/>
            <person name="Schultheiss S."/>
            <person name="Schroeder S.G."/>
            <person name="Elsik C.G."/>
            <person name="Couldrey C."/>
            <person name="Liu G.E."/>
            <person name="Van Tassell C.P."/>
            <person name="Phillippy A.M."/>
            <person name="Smith T.P.L."/>
            <person name="Medrano J.F."/>
        </authorList>
    </citation>
    <scope>NUCLEOTIDE SEQUENCE [LARGE SCALE GENOMIC DNA]</scope>
    <source>
        <strain evidence="11">Hereford</strain>
    </source>
</reference>
<feature type="domain" description="Malic enzyme NAD-binding" evidence="9">
    <location>
        <begin position="305"/>
        <end position="527"/>
    </location>
</feature>
<feature type="domain" description="Malic enzyme N-terminal" evidence="10">
    <location>
        <begin position="114"/>
        <end position="295"/>
    </location>
</feature>
<keyword evidence="7" id="KW-0560">Oxidoreductase</keyword>
<evidence type="ECO:0000256" key="6">
    <source>
        <dbReference type="PIRSR" id="PIRSR000106-3"/>
    </source>
</evidence>
<dbReference type="GO" id="GO:0042866">
    <property type="term" value="P:pyruvate biosynthetic process"/>
    <property type="evidence" value="ECO:0007669"/>
    <property type="project" value="Ensembl"/>
</dbReference>
<dbReference type="SUPFAM" id="SSF51735">
    <property type="entry name" value="NAD(P)-binding Rossmann-fold domains"/>
    <property type="match status" value="2"/>
</dbReference>
<evidence type="ECO:0000256" key="8">
    <source>
        <dbReference type="SAM" id="MobiDB-lite"/>
    </source>
</evidence>
<comment type="cofactor">
    <cofactor evidence="6">
        <name>Mg(2+)</name>
        <dbReference type="ChEBI" id="CHEBI:18420"/>
    </cofactor>
    <cofactor evidence="6">
        <name>Mn(2+)</name>
        <dbReference type="ChEBI" id="CHEBI:29035"/>
    </cofactor>
    <text evidence="6">Divalent metal cations. Prefers magnesium or manganese.</text>
</comment>
<gene>
    <name evidence="11" type="primary">ME3</name>
</gene>
<evidence type="ECO:0000313" key="12">
    <source>
        <dbReference type="Proteomes" id="UP000009136"/>
    </source>
</evidence>
<dbReference type="GO" id="GO:0004473">
    <property type="term" value="F:malate dehydrogenase (decarboxylating) (NADP+) activity"/>
    <property type="evidence" value="ECO:0007669"/>
    <property type="project" value="Ensembl"/>
</dbReference>
<dbReference type="GeneTree" id="ENSGT00950000183134"/>
<dbReference type="SUPFAM" id="SSF53223">
    <property type="entry name" value="Aminoacid dehydrogenase-like, N-terminal domain"/>
    <property type="match status" value="1"/>
</dbReference>
<keyword evidence="12" id="KW-1185">Reference proteome</keyword>
<dbReference type="GO" id="GO:0046872">
    <property type="term" value="F:metal ion binding"/>
    <property type="evidence" value="ECO:0007669"/>
    <property type="project" value="UniProtKB-KW"/>
</dbReference>
<evidence type="ECO:0000256" key="1">
    <source>
        <dbReference type="ARBA" id="ARBA00001936"/>
    </source>
</evidence>
<organism evidence="11 12">
    <name type="scientific">Bos taurus</name>
    <name type="common">Bovine</name>
    <dbReference type="NCBI Taxonomy" id="9913"/>
    <lineage>
        <taxon>Eukaryota</taxon>
        <taxon>Metazoa</taxon>
        <taxon>Chordata</taxon>
        <taxon>Craniata</taxon>
        <taxon>Vertebrata</taxon>
        <taxon>Euteleostomi</taxon>
        <taxon>Mammalia</taxon>
        <taxon>Eutheria</taxon>
        <taxon>Laurasiatheria</taxon>
        <taxon>Artiodactyla</taxon>
        <taxon>Ruminantia</taxon>
        <taxon>Pecora</taxon>
        <taxon>Bovidae</taxon>
        <taxon>Bovinae</taxon>
        <taxon>Bos</taxon>
    </lineage>
</organism>
<comment type="cofactor">
    <cofactor evidence="1">
        <name>Mn(2+)</name>
        <dbReference type="ChEBI" id="CHEBI:29035"/>
    </cofactor>
</comment>
<feature type="active site" description="Proton donor" evidence="4">
    <location>
        <position position="137"/>
    </location>
</feature>
<dbReference type="InterPro" id="IPR046346">
    <property type="entry name" value="Aminoacid_DH-like_N_sf"/>
</dbReference>
<protein>
    <recommendedName>
        <fullName evidence="7">Malic enzyme</fullName>
    </recommendedName>
</protein>
<dbReference type="Gene3D" id="3.40.50.720">
    <property type="entry name" value="NAD(P)-binding Rossmann-like Domain"/>
    <property type="match status" value="2"/>
</dbReference>
<feature type="binding site" evidence="6">
    <location>
        <position position="281"/>
    </location>
    <ligand>
        <name>a divalent metal cation</name>
        <dbReference type="ChEBI" id="CHEBI:60240"/>
    </ligand>
</feature>
<evidence type="ECO:0000256" key="5">
    <source>
        <dbReference type="PIRSR" id="PIRSR000106-2"/>
    </source>
</evidence>
<dbReference type="SMART" id="SM00919">
    <property type="entry name" value="Malic_M"/>
    <property type="match status" value="1"/>
</dbReference>
<sequence>MGAALGTGARLTLRSGRACGAVRSWAPPAPARGCHSKARPARPVPLKKRGYDVTRNPHLNKGMAFTLEERLQLGIHGLIPPCFLSQDVQLLRVMRYYERQQSDLDKYIILMTLQDRNEKLFYRVLTSDVEKFLPIVYTPTVGLACQHYGLTFRRPRGLFITVHDKGHLATMLNSWPEDDIKAVVVTDGERILGLGDLGCYGMGIPVGKLALYTACGGVNPRQCLPVLLDVGTNNEELLRDPLYIGLKHRRVRGQEYDDLLDEFMQAVTDKFGINCLIQFEDFANANAFRLLNKYRNKYCMFNDDIQGTASVAVAGILAALRITKNKLSNHVFVFQGAGEAAMGIAHLLVMALEKEGVPKAEATRKIWMVDSKGLIVKGRSHLNHEKEMFAQDHPEVNSLEEVVRLVKPTAIIGVAAIAGAFTEQILRDMASFHEHPIIFALSNPTSKAECTAEKCYRVTEGRGIFASGSPFPSVTLEDGRTFFPGQGNNAYVFPGVALGVIAGGIRHIPDEIFLLTAEPPGRKRLASPPCPSAPSTEPGDLPDPGIKSTSLRPLHWQAGCLPAALRVTSLFILALVVFLQNSESLVLFKASASLKGHKGCVLVVSLSFKHPRATRWRDNGGNCSDWPPVRGKQIAQEVSEHHLSQGRLYPPLSTIRDVSLRIAIKVLDFAYKHNLASYYPEPEDKEAFVRSLVYTPEYDSFTLDSYTWPEEAMNVQTI</sequence>
<dbReference type="AlphaFoldDB" id="A0AAA9S9H4"/>
<keyword evidence="3 6" id="KW-0479">Metal-binding</keyword>
<name>A0AAA9S9H4_BOVIN</name>
<dbReference type="InterPro" id="IPR037062">
    <property type="entry name" value="Malic_N_dom_sf"/>
</dbReference>
<dbReference type="InterPro" id="IPR001891">
    <property type="entry name" value="Malic_OxRdtase"/>
</dbReference>
<evidence type="ECO:0000256" key="7">
    <source>
        <dbReference type="RuleBase" id="RU003426"/>
    </source>
</evidence>
<dbReference type="Pfam" id="PF03949">
    <property type="entry name" value="Malic_M"/>
    <property type="match status" value="2"/>
</dbReference>
<dbReference type="Gene3D" id="3.40.50.10380">
    <property type="entry name" value="Malic enzyme, N-terminal domain"/>
    <property type="match status" value="1"/>
</dbReference>
<proteinExistence type="inferred from homology"/>
<feature type="binding site" evidence="6">
    <location>
        <position position="304"/>
    </location>
    <ligand>
        <name>a divalent metal cation</name>
        <dbReference type="ChEBI" id="CHEBI:60240"/>
    </ligand>
</feature>
<dbReference type="InterPro" id="IPR012301">
    <property type="entry name" value="Malic_N_dom"/>
</dbReference>
<evidence type="ECO:0000256" key="4">
    <source>
        <dbReference type="PIRSR" id="PIRSR000106-1"/>
    </source>
</evidence>
<dbReference type="PROSITE" id="PS00331">
    <property type="entry name" value="MALIC_ENZYMES"/>
    <property type="match status" value="1"/>
</dbReference>
<dbReference type="PRINTS" id="PR00072">
    <property type="entry name" value="MALOXRDTASE"/>
</dbReference>
<evidence type="ECO:0000259" key="9">
    <source>
        <dbReference type="SMART" id="SM00919"/>
    </source>
</evidence>
<dbReference type="GO" id="GO:0051287">
    <property type="term" value="F:NAD binding"/>
    <property type="evidence" value="ECO:0007669"/>
    <property type="project" value="InterPro"/>
</dbReference>
<dbReference type="SMART" id="SM01274">
    <property type="entry name" value="malic"/>
    <property type="match status" value="1"/>
</dbReference>
<dbReference type="Pfam" id="PF00390">
    <property type="entry name" value="malic"/>
    <property type="match status" value="1"/>
</dbReference>
<dbReference type="InterPro" id="IPR012302">
    <property type="entry name" value="Malic_NAD-bd"/>
</dbReference>
<dbReference type="GO" id="GO:0005759">
    <property type="term" value="C:mitochondrial matrix"/>
    <property type="evidence" value="ECO:0007669"/>
    <property type="project" value="Ensembl"/>
</dbReference>
<feature type="binding site" evidence="6">
    <location>
        <position position="280"/>
    </location>
    <ligand>
        <name>a divalent metal cation</name>
        <dbReference type="ChEBI" id="CHEBI:60240"/>
    </ligand>
</feature>
<feature type="binding site" evidence="5">
    <location>
        <position position="190"/>
    </location>
    <ligand>
        <name>(S)-malate</name>
        <dbReference type="ChEBI" id="CHEBI:15589"/>
    </ligand>
</feature>
<dbReference type="NCBIfam" id="NF010052">
    <property type="entry name" value="PRK13529.1"/>
    <property type="match status" value="1"/>
</dbReference>
<dbReference type="GO" id="GO:0070401">
    <property type="term" value="F:NADP+ binding"/>
    <property type="evidence" value="ECO:0007669"/>
    <property type="project" value="Ensembl"/>
</dbReference>
<accession>A0AAA9S9H4</accession>
<comment type="similarity">
    <text evidence="2 7">Belongs to the malic enzymes family.</text>
</comment>
<dbReference type="PANTHER" id="PTHR23406:SF20">
    <property type="entry name" value="NADP-DEPENDENT MALIC ENZYME, MITOCHONDRIAL"/>
    <property type="match status" value="1"/>
</dbReference>
<dbReference type="FunFam" id="3.40.50.10380:FF:000004">
    <property type="entry name" value="Malic enzyme"/>
    <property type="match status" value="1"/>
</dbReference>
<evidence type="ECO:0000256" key="2">
    <source>
        <dbReference type="ARBA" id="ARBA00008785"/>
    </source>
</evidence>
<dbReference type="PANTHER" id="PTHR23406">
    <property type="entry name" value="MALIC ENZYME-RELATED"/>
    <property type="match status" value="1"/>
</dbReference>
<dbReference type="PIRSF" id="PIRSF000106">
    <property type="entry name" value="ME"/>
    <property type="match status" value="1"/>
</dbReference>
<dbReference type="InterPro" id="IPR036291">
    <property type="entry name" value="NAD(P)-bd_dom_sf"/>
</dbReference>
<feature type="binding site" evidence="5">
    <location>
        <position position="488"/>
    </location>
    <ligand>
        <name>(S)-malate</name>
        <dbReference type="ChEBI" id="CHEBI:15589"/>
    </ligand>
</feature>